<comment type="caution">
    <text evidence="1">The sequence shown here is derived from an EMBL/GenBank/DDBJ whole genome shotgun (WGS) entry which is preliminary data.</text>
</comment>
<organism evidence="1">
    <name type="scientific">marine sediment metagenome</name>
    <dbReference type="NCBI Taxonomy" id="412755"/>
    <lineage>
        <taxon>unclassified sequences</taxon>
        <taxon>metagenomes</taxon>
        <taxon>ecological metagenomes</taxon>
    </lineage>
</organism>
<proteinExistence type="predicted"/>
<accession>A0A0F9TBX7</accession>
<gene>
    <name evidence="1" type="ORF">LCGC14_0747900</name>
</gene>
<sequence length="118" mass="14228">MAKKKRTVRKGISTRDVERWKRDLRLAQKRVDDSVVFLRGVDIELDRLETQKRSILANVPVMERVRDDAKRKVRYYESNISKYERISHARKRLAEEERKLKSMEALERERQFGRNIAK</sequence>
<protein>
    <submittedName>
        <fullName evidence="1">Uncharacterized protein</fullName>
    </submittedName>
</protein>
<evidence type="ECO:0000313" key="1">
    <source>
        <dbReference type="EMBL" id="KKN39008.1"/>
    </source>
</evidence>
<reference evidence="1" key="1">
    <citation type="journal article" date="2015" name="Nature">
        <title>Complex archaea that bridge the gap between prokaryotes and eukaryotes.</title>
        <authorList>
            <person name="Spang A."/>
            <person name="Saw J.H."/>
            <person name="Jorgensen S.L."/>
            <person name="Zaremba-Niedzwiedzka K."/>
            <person name="Martijn J."/>
            <person name="Lind A.E."/>
            <person name="van Eijk R."/>
            <person name="Schleper C."/>
            <person name="Guy L."/>
            <person name="Ettema T.J."/>
        </authorList>
    </citation>
    <scope>NUCLEOTIDE SEQUENCE</scope>
</reference>
<dbReference type="AlphaFoldDB" id="A0A0F9TBX7"/>
<dbReference type="EMBL" id="LAZR01001789">
    <property type="protein sequence ID" value="KKN39008.1"/>
    <property type="molecule type" value="Genomic_DNA"/>
</dbReference>
<name>A0A0F9TBX7_9ZZZZ</name>